<protein>
    <submittedName>
        <fullName evidence="2">GNAT family N-acetyltransferase</fullName>
    </submittedName>
</protein>
<dbReference type="OrthoDB" id="1858440at2"/>
<dbReference type="InterPro" id="IPR016181">
    <property type="entry name" value="Acyl_CoA_acyltransferase"/>
</dbReference>
<dbReference type="InterPro" id="IPR000182">
    <property type="entry name" value="GNAT_dom"/>
</dbReference>
<evidence type="ECO:0000259" key="1">
    <source>
        <dbReference type="PROSITE" id="PS51186"/>
    </source>
</evidence>
<dbReference type="Proteomes" id="UP000196708">
    <property type="component" value="Chromosome 2"/>
</dbReference>
<evidence type="ECO:0000313" key="3">
    <source>
        <dbReference type="Proteomes" id="UP000196708"/>
    </source>
</evidence>
<dbReference type="KEGG" id="vga:BSQ33_20180"/>
<dbReference type="GO" id="GO:0016747">
    <property type="term" value="F:acyltransferase activity, transferring groups other than amino-acyl groups"/>
    <property type="evidence" value="ECO:0007669"/>
    <property type="project" value="InterPro"/>
</dbReference>
<dbReference type="AlphaFoldDB" id="A0A1Z2SLK2"/>
<dbReference type="SUPFAM" id="SSF55729">
    <property type="entry name" value="Acyl-CoA N-acyltransferases (Nat)"/>
    <property type="match status" value="1"/>
</dbReference>
<feature type="domain" description="N-acetyltransferase" evidence="1">
    <location>
        <begin position="2"/>
        <end position="163"/>
    </location>
</feature>
<dbReference type="PANTHER" id="PTHR43259">
    <property type="entry name" value="SPT10P"/>
    <property type="match status" value="1"/>
</dbReference>
<keyword evidence="2" id="KW-0808">Transferase</keyword>
<dbReference type="EMBL" id="CP018836">
    <property type="protein sequence ID" value="ASA58019.1"/>
    <property type="molecule type" value="Genomic_DNA"/>
</dbReference>
<accession>A0A1Z2SLK2</accession>
<reference evidence="2 3" key="1">
    <citation type="submission" date="2016-12" db="EMBL/GenBank/DDBJ databases">
        <authorList>
            <person name="Song W.-J."/>
            <person name="Kurnit D.M."/>
        </authorList>
    </citation>
    <scope>NUCLEOTIDE SEQUENCE [LARGE SCALE GENOMIC DNA]</scope>
    <source>
        <strain evidence="2 3">ATCC 43942</strain>
    </source>
</reference>
<evidence type="ECO:0000313" key="2">
    <source>
        <dbReference type="EMBL" id="ASA58019.1"/>
    </source>
</evidence>
<dbReference type="Pfam" id="PF00583">
    <property type="entry name" value="Acetyltransf_1"/>
    <property type="match status" value="1"/>
</dbReference>
<dbReference type="PANTHER" id="PTHR43259:SF1">
    <property type="entry name" value="N-ACETYLTRANSFERASE DOMAIN-CONTAINING PROTEIN"/>
    <property type="match status" value="1"/>
</dbReference>
<organism evidence="2 3">
    <name type="scientific">Vibrio gazogenes</name>
    <dbReference type="NCBI Taxonomy" id="687"/>
    <lineage>
        <taxon>Bacteria</taxon>
        <taxon>Pseudomonadati</taxon>
        <taxon>Pseudomonadota</taxon>
        <taxon>Gammaproteobacteria</taxon>
        <taxon>Vibrionales</taxon>
        <taxon>Vibrionaceae</taxon>
        <taxon>Vibrio</taxon>
    </lineage>
</organism>
<dbReference type="InterPro" id="IPR052829">
    <property type="entry name" value="N-acetyltransferase_domain"/>
</dbReference>
<dbReference type="RefSeq" id="WP_088135106.1">
    <property type="nucleotide sequence ID" value="NZ_CP018836.1"/>
</dbReference>
<dbReference type="CDD" id="cd04301">
    <property type="entry name" value="NAT_SF"/>
    <property type="match status" value="1"/>
</dbReference>
<gene>
    <name evidence="2" type="ORF">BSQ33_20180</name>
</gene>
<name>A0A1Z2SLK2_VIBGA</name>
<dbReference type="PROSITE" id="PS51186">
    <property type="entry name" value="GNAT"/>
    <property type="match status" value="1"/>
</dbReference>
<proteinExistence type="predicted"/>
<sequence>MVVLREMRQEEYPAFCQYFIDDYSQEIAANYGHSIALAIELAEKDLHRHFPNGLEDTEHSLLCIDAEVEGEQCLVGYLWHSVNHNDSSTFIYDFFIAPEHRSRGFGRQAISALEKQLQSADINQIKLRVAYHNERALKLYKEVGFAVTGFNMSKTISKQGRVNNQHHS</sequence>
<dbReference type="Gene3D" id="3.40.630.30">
    <property type="match status" value="1"/>
</dbReference>